<gene>
    <name evidence="2" type="ORF">BT96DRAFT_157304</name>
</gene>
<proteinExistence type="predicted"/>
<organism evidence="2 3">
    <name type="scientific">Gymnopus androsaceus JB14</name>
    <dbReference type="NCBI Taxonomy" id="1447944"/>
    <lineage>
        <taxon>Eukaryota</taxon>
        <taxon>Fungi</taxon>
        <taxon>Dikarya</taxon>
        <taxon>Basidiomycota</taxon>
        <taxon>Agaricomycotina</taxon>
        <taxon>Agaricomycetes</taxon>
        <taxon>Agaricomycetidae</taxon>
        <taxon>Agaricales</taxon>
        <taxon>Marasmiineae</taxon>
        <taxon>Omphalotaceae</taxon>
        <taxon>Gymnopus</taxon>
    </lineage>
</organism>
<sequence>MPHPASRYTIAPKSTPMSELIRRVNSMPNSRFKSPVVKGAGCGRAGAGANANADEGASGSGGLTAYSLYLKSSGSFLSLIAPLHPNRRSPLAVSPPPPPRRKTRKEMEWEKKDPEEKEELEERREEVISSVGGVSEWLALGEQRRMMKRMKRNRELRLGRRNSALDFVSSLDYLQHQYG</sequence>
<evidence type="ECO:0000313" key="3">
    <source>
        <dbReference type="Proteomes" id="UP000799118"/>
    </source>
</evidence>
<evidence type="ECO:0000313" key="2">
    <source>
        <dbReference type="EMBL" id="KAE9395290.1"/>
    </source>
</evidence>
<name>A0A6A4HC15_9AGAR</name>
<dbReference type="EMBL" id="ML769534">
    <property type="protein sequence ID" value="KAE9395290.1"/>
    <property type="molecule type" value="Genomic_DNA"/>
</dbReference>
<dbReference type="OrthoDB" id="3271227at2759"/>
<protein>
    <submittedName>
        <fullName evidence="2">Uncharacterized protein</fullName>
    </submittedName>
</protein>
<feature type="region of interest" description="Disordered" evidence="1">
    <location>
        <begin position="85"/>
        <end position="124"/>
    </location>
</feature>
<dbReference type="AlphaFoldDB" id="A0A6A4HC15"/>
<reference evidence="2" key="1">
    <citation type="journal article" date="2019" name="Environ. Microbiol.">
        <title>Fungal ecological strategies reflected in gene transcription - a case study of two litter decomposers.</title>
        <authorList>
            <person name="Barbi F."/>
            <person name="Kohler A."/>
            <person name="Barry K."/>
            <person name="Baskaran P."/>
            <person name="Daum C."/>
            <person name="Fauchery L."/>
            <person name="Ihrmark K."/>
            <person name="Kuo A."/>
            <person name="LaButti K."/>
            <person name="Lipzen A."/>
            <person name="Morin E."/>
            <person name="Grigoriev I.V."/>
            <person name="Henrissat B."/>
            <person name="Lindahl B."/>
            <person name="Martin F."/>
        </authorList>
    </citation>
    <scope>NUCLEOTIDE SEQUENCE</scope>
    <source>
        <strain evidence="2">JB14</strain>
    </source>
</reference>
<accession>A0A6A4HC15</accession>
<evidence type="ECO:0000256" key="1">
    <source>
        <dbReference type="SAM" id="MobiDB-lite"/>
    </source>
</evidence>
<feature type="compositionally biased region" description="Basic and acidic residues" evidence="1">
    <location>
        <begin position="105"/>
        <end position="124"/>
    </location>
</feature>
<dbReference type="Proteomes" id="UP000799118">
    <property type="component" value="Unassembled WGS sequence"/>
</dbReference>
<keyword evidence="3" id="KW-1185">Reference proteome</keyword>